<protein>
    <submittedName>
        <fullName evidence="1">Uncharacterized protein</fullName>
    </submittedName>
</protein>
<proteinExistence type="predicted"/>
<dbReference type="AlphaFoldDB" id="X0WJK7"/>
<dbReference type="EMBL" id="BARS01035982">
    <property type="protein sequence ID" value="GAG24688.1"/>
    <property type="molecule type" value="Genomic_DNA"/>
</dbReference>
<reference evidence="1" key="1">
    <citation type="journal article" date="2014" name="Front. Microbiol.">
        <title>High frequency of phylogenetically diverse reductive dehalogenase-homologous genes in deep subseafloor sedimentary metagenomes.</title>
        <authorList>
            <person name="Kawai M."/>
            <person name="Futagami T."/>
            <person name="Toyoda A."/>
            <person name="Takaki Y."/>
            <person name="Nishi S."/>
            <person name="Hori S."/>
            <person name="Arai W."/>
            <person name="Tsubouchi T."/>
            <person name="Morono Y."/>
            <person name="Uchiyama I."/>
            <person name="Ito T."/>
            <person name="Fujiyama A."/>
            <person name="Inagaki F."/>
            <person name="Takami H."/>
        </authorList>
    </citation>
    <scope>NUCLEOTIDE SEQUENCE</scope>
    <source>
        <strain evidence="1">Expedition CK06-06</strain>
    </source>
</reference>
<name>X0WJK7_9ZZZZ</name>
<gene>
    <name evidence="1" type="ORF">S01H1_55360</name>
</gene>
<evidence type="ECO:0000313" key="1">
    <source>
        <dbReference type="EMBL" id="GAG24688.1"/>
    </source>
</evidence>
<feature type="non-terminal residue" evidence="1">
    <location>
        <position position="1"/>
    </location>
</feature>
<accession>X0WJK7</accession>
<comment type="caution">
    <text evidence="1">The sequence shown here is derived from an EMBL/GenBank/DDBJ whole genome shotgun (WGS) entry which is preliminary data.</text>
</comment>
<sequence length="78" mass="8754">AKVEARGDAELREQEMAARGAEILVPTNCGQDLYDIIEINDERAGLTSVKRRVMGITMRYSTLGRDARYEQRLRLGGV</sequence>
<organism evidence="1">
    <name type="scientific">marine sediment metagenome</name>
    <dbReference type="NCBI Taxonomy" id="412755"/>
    <lineage>
        <taxon>unclassified sequences</taxon>
        <taxon>metagenomes</taxon>
        <taxon>ecological metagenomes</taxon>
    </lineage>
</organism>